<reference evidence="2 3" key="3">
    <citation type="journal article" date="2020" name="Int. J. Syst. Evol. Microbiol.">
        <title>Corynebacterium silvaticum sp. nov., a unique group of NTTB corynebacteria in wild boar and roe deer.</title>
        <authorList>
            <person name="Dangel A."/>
            <person name="Berger A."/>
            <person name="Rau J."/>
            <person name="Eisenberg T."/>
            <person name="Kampfer P."/>
            <person name="Margos G."/>
            <person name="Contzen M."/>
            <person name="Busse H.J."/>
            <person name="Konrad R."/>
            <person name="Peters M."/>
            <person name="Sting R."/>
            <person name="Sing A."/>
        </authorList>
    </citation>
    <scope>NUCLEOTIDE SEQUENCE [LARGE SCALE GENOMIC DNA]</scope>
    <source>
        <strain evidence="2 3">PO100/5</strain>
    </source>
</reference>
<organism evidence="2 3">
    <name type="scientific">Corynebacterium silvaticum</name>
    <dbReference type="NCBI Taxonomy" id="2320431"/>
    <lineage>
        <taxon>Bacteria</taxon>
        <taxon>Bacillati</taxon>
        <taxon>Actinomycetota</taxon>
        <taxon>Actinomycetes</taxon>
        <taxon>Mycobacteriales</taxon>
        <taxon>Corynebacteriaceae</taxon>
        <taxon>Corynebacterium</taxon>
    </lineage>
</organism>
<dbReference type="KEGG" id="csil:CBE74_04745"/>
<reference evidence="2 3" key="4">
    <citation type="journal article" date="2020" name="PLoS ONE">
        <title>Taxonomic classification of strain PO100/5 shows a broader geographic distribution and genetic markers of the recently described Corynebacterium silvaticum.</title>
        <authorList>
            <person name="Viana M.V.C."/>
            <person name="Profeta R."/>
            <person name="da Silva A.L."/>
            <person name="Hurtado R."/>
            <person name="Cerqueira J.C."/>
            <person name="Ribeiro B.F.S."/>
            <person name="Almeida M.O."/>
            <person name="Morais-Rodrigues F."/>
            <person name="Soares S.C."/>
            <person name="Oliveira M."/>
            <person name="Tavares L."/>
            <person name="Figueiredo H."/>
            <person name="Wattam A.R."/>
            <person name="Barh D."/>
            <person name="Ghosh P."/>
            <person name="Silva A."/>
            <person name="Azevedo V."/>
        </authorList>
    </citation>
    <scope>NUCLEOTIDE SEQUENCE [LARGE SCALE GENOMIC DNA]</scope>
    <source>
        <strain evidence="2 3">PO100/5</strain>
    </source>
</reference>
<evidence type="ECO:0000313" key="3">
    <source>
        <dbReference type="Proteomes" id="UP000195652"/>
    </source>
</evidence>
<evidence type="ECO:0000256" key="1">
    <source>
        <dbReference type="SAM" id="Phobius"/>
    </source>
</evidence>
<feature type="transmembrane region" description="Helical" evidence="1">
    <location>
        <begin position="23"/>
        <end position="44"/>
    </location>
</feature>
<dbReference type="RefSeq" id="WP_087453742.1">
    <property type="nucleotide sequence ID" value="NZ_CP021417.2"/>
</dbReference>
<reference evidence="2 3" key="2">
    <citation type="journal article" date="2020" name="Antonie Van Leeuwenhoek">
        <title>Phylogenomic characterisation of a novel corynebacterial species pathogenic to animals.</title>
        <authorList>
            <person name="Moller J."/>
            <person name="Musella L."/>
            <person name="Melnikov V."/>
            <person name="Geissdorfer W."/>
            <person name="Burkovski A."/>
            <person name="Sangal V."/>
        </authorList>
    </citation>
    <scope>NUCLEOTIDE SEQUENCE [LARGE SCALE GENOMIC DNA]</scope>
    <source>
        <strain evidence="2 3">PO100/5</strain>
    </source>
</reference>
<keyword evidence="3" id="KW-1185">Reference proteome</keyword>
<proteinExistence type="predicted"/>
<dbReference type="GeneID" id="75007568"/>
<name>A0A7Y4LJL1_9CORY</name>
<reference evidence="2 3" key="1">
    <citation type="journal article" date="2014" name="BMC Vet. Res.">
        <title>First report of Corynebacterium pseudotuberculosis from caseous lymphadenitis lesions in Black Alentejano pig (Sus scrofa domesticus).</title>
        <authorList>
            <person name="Oliveira M."/>
            <person name="Barroco C."/>
            <person name="Mottola C."/>
            <person name="Santos R."/>
            <person name="Lemsaddek A."/>
            <person name="Tavares L."/>
            <person name="Semedo-Lemsaddek T."/>
        </authorList>
    </citation>
    <scope>NUCLEOTIDE SEQUENCE [LARGE SCALE GENOMIC DNA]</scope>
    <source>
        <strain evidence="2 3">PO100/5</strain>
    </source>
</reference>
<evidence type="ECO:0000313" key="2">
    <source>
        <dbReference type="EMBL" id="ARU45911.1"/>
    </source>
</evidence>
<feature type="transmembrane region" description="Helical" evidence="1">
    <location>
        <begin position="50"/>
        <end position="68"/>
    </location>
</feature>
<keyword evidence="1" id="KW-1133">Transmembrane helix</keyword>
<accession>A0A7Y4LJL1</accession>
<gene>
    <name evidence="2" type="ORF">CBE74_04745</name>
</gene>
<dbReference type="OrthoDB" id="4410789at2"/>
<keyword evidence="1" id="KW-0472">Membrane</keyword>
<feature type="transmembrane region" description="Helical" evidence="1">
    <location>
        <begin position="112"/>
        <end position="130"/>
    </location>
</feature>
<keyword evidence="1" id="KW-0812">Transmembrane</keyword>
<protein>
    <submittedName>
        <fullName evidence="2">Uncharacterized protein</fullName>
    </submittedName>
</protein>
<dbReference type="AlphaFoldDB" id="A0A7Y4LJL1"/>
<feature type="transmembrane region" description="Helical" evidence="1">
    <location>
        <begin position="80"/>
        <end position="100"/>
    </location>
</feature>
<sequence length="133" mass="14471">MAEHITSDDNRSYVYQEFSRGEAAWGLFWLSLGGVISVLLEIVYLNTWVGPVPVPYTVAIAFLFNMVLTKTAMLWTKNSAIALIPMYAWALGFFGLMVAGGVTGDQLLGASLRPLLLMIAGFVGGGWPLLRGK</sequence>
<dbReference type="Proteomes" id="UP000195652">
    <property type="component" value="Chromosome"/>
</dbReference>
<dbReference type="EMBL" id="CP021417">
    <property type="protein sequence ID" value="ARU45911.1"/>
    <property type="molecule type" value="Genomic_DNA"/>
</dbReference>